<dbReference type="Pfam" id="PF13041">
    <property type="entry name" value="PPR_2"/>
    <property type="match status" value="1"/>
</dbReference>
<dbReference type="FunFam" id="1.25.40.10:FF:000427">
    <property type="entry name" value="Pentatricopeptide repeat-containing protein chloroplastic"/>
    <property type="match status" value="1"/>
</dbReference>
<dbReference type="InterPro" id="IPR002885">
    <property type="entry name" value="PPR_rpt"/>
</dbReference>
<evidence type="ECO:0008006" key="5">
    <source>
        <dbReference type="Google" id="ProtNLM"/>
    </source>
</evidence>
<dbReference type="InterPro" id="IPR046960">
    <property type="entry name" value="PPR_At4g14850-like_plant"/>
</dbReference>
<evidence type="ECO:0000256" key="2">
    <source>
        <dbReference type="PROSITE-ProRule" id="PRU00708"/>
    </source>
</evidence>
<dbReference type="NCBIfam" id="TIGR00756">
    <property type="entry name" value="PPR"/>
    <property type="match status" value="2"/>
</dbReference>
<sequence length="485" mass="54472">MRYSFLKNFHLVQRKLAKPFAIIETPKVHYHTLSKPQRPNQVLRKYLNSNSTTKALLLFRDLLRKNTSSIDSFSLLFVIKACTQKSLPIEGKQIHALVINLGFEPIIHLQTSLIDLYSGVGDISNAHHVFDEIPIKNVVCWTALISGYVDNQKPNKALQLFRKMQMGNVEPDGVTLTVALSACVDVGALDMGEWIHAYIRRKKELDIDLSLNNALINMYAKCGDIEIARRLFDSARKKDVTTWTSMIVGHALHGEAEEALRLFASMKKENRSGKKNNCDPGNGLILPNDVTFIGVLMACSHGGMVEEGKRHFQSMIEDYGLKPRLSHFGCMVDLLCRAGQLKEAYEFILGMHVKPNAVVWRTLLGACGVWGNIDLAAKARARLLELEASHIGDNVILSNIYAAKGMWDEKIIVRAMTMQRRAPGCSSIEVGGEINEFVTADDEHYMKTEIYEVLEYLIKTMRDHGYAPGLSSLAEYYVWKSVGDN</sequence>
<dbReference type="PANTHER" id="PTHR47926">
    <property type="entry name" value="PENTATRICOPEPTIDE REPEAT-CONTAINING PROTEIN"/>
    <property type="match status" value="1"/>
</dbReference>
<reference evidence="3 4" key="1">
    <citation type="journal article" date="2018" name="Proc. Natl. Acad. Sci. U.S.A.">
        <title>Draft genome sequence of Camellia sinensis var. sinensis provides insights into the evolution of the tea genome and tea quality.</title>
        <authorList>
            <person name="Wei C."/>
            <person name="Yang H."/>
            <person name="Wang S."/>
            <person name="Zhao J."/>
            <person name="Liu C."/>
            <person name="Gao L."/>
            <person name="Xia E."/>
            <person name="Lu Y."/>
            <person name="Tai Y."/>
            <person name="She G."/>
            <person name="Sun J."/>
            <person name="Cao H."/>
            <person name="Tong W."/>
            <person name="Gao Q."/>
            <person name="Li Y."/>
            <person name="Deng W."/>
            <person name="Jiang X."/>
            <person name="Wang W."/>
            <person name="Chen Q."/>
            <person name="Zhang S."/>
            <person name="Li H."/>
            <person name="Wu J."/>
            <person name="Wang P."/>
            <person name="Li P."/>
            <person name="Shi C."/>
            <person name="Zheng F."/>
            <person name="Jian J."/>
            <person name="Huang B."/>
            <person name="Shan D."/>
            <person name="Shi M."/>
            <person name="Fang C."/>
            <person name="Yue Y."/>
            <person name="Li F."/>
            <person name="Li D."/>
            <person name="Wei S."/>
            <person name="Han B."/>
            <person name="Jiang C."/>
            <person name="Yin Y."/>
            <person name="Xia T."/>
            <person name="Zhang Z."/>
            <person name="Bennetzen J.L."/>
            <person name="Zhao S."/>
            <person name="Wan X."/>
        </authorList>
    </citation>
    <scope>NUCLEOTIDE SEQUENCE [LARGE SCALE GENOMIC DNA]</scope>
    <source>
        <strain evidence="4">cv. Shuchazao</strain>
        <tissue evidence="3">Leaf</tissue>
    </source>
</reference>
<dbReference type="FunFam" id="1.25.40.10:FF:000184">
    <property type="entry name" value="Pentatricopeptide repeat-containing protein, chloroplastic"/>
    <property type="match status" value="1"/>
</dbReference>
<evidence type="ECO:0000256" key="1">
    <source>
        <dbReference type="ARBA" id="ARBA00022737"/>
    </source>
</evidence>
<keyword evidence="4" id="KW-1185">Reference proteome</keyword>
<dbReference type="EMBL" id="SDRB02012006">
    <property type="protein sequence ID" value="THF99201.1"/>
    <property type="molecule type" value="Genomic_DNA"/>
</dbReference>
<evidence type="ECO:0000313" key="3">
    <source>
        <dbReference type="EMBL" id="THF99201.1"/>
    </source>
</evidence>
<dbReference type="AlphaFoldDB" id="A0A4S4D9N0"/>
<protein>
    <recommendedName>
        <fullName evidence="5">Pentacotripeptide-repeat region of PRORP domain-containing protein</fullName>
    </recommendedName>
</protein>
<dbReference type="GO" id="GO:0009451">
    <property type="term" value="P:RNA modification"/>
    <property type="evidence" value="ECO:0007669"/>
    <property type="project" value="InterPro"/>
</dbReference>
<dbReference type="PANTHER" id="PTHR47926:SF347">
    <property type="entry name" value="PENTATRICOPEPTIDE REPEAT-CONTAINING PROTEIN"/>
    <property type="match status" value="1"/>
</dbReference>
<dbReference type="GO" id="GO:0003723">
    <property type="term" value="F:RNA binding"/>
    <property type="evidence" value="ECO:0007669"/>
    <property type="project" value="InterPro"/>
</dbReference>
<name>A0A4S4D9N0_CAMSN</name>
<dbReference type="PROSITE" id="PS51375">
    <property type="entry name" value="PPR"/>
    <property type="match status" value="3"/>
</dbReference>
<dbReference type="Gene3D" id="1.25.40.10">
    <property type="entry name" value="Tetratricopeptide repeat domain"/>
    <property type="match status" value="3"/>
</dbReference>
<dbReference type="Proteomes" id="UP000306102">
    <property type="component" value="Unassembled WGS sequence"/>
</dbReference>
<proteinExistence type="predicted"/>
<dbReference type="InterPro" id="IPR046848">
    <property type="entry name" value="E_motif"/>
</dbReference>
<organism evidence="3 4">
    <name type="scientific">Camellia sinensis var. sinensis</name>
    <name type="common">China tea</name>
    <dbReference type="NCBI Taxonomy" id="542762"/>
    <lineage>
        <taxon>Eukaryota</taxon>
        <taxon>Viridiplantae</taxon>
        <taxon>Streptophyta</taxon>
        <taxon>Embryophyta</taxon>
        <taxon>Tracheophyta</taxon>
        <taxon>Spermatophyta</taxon>
        <taxon>Magnoliopsida</taxon>
        <taxon>eudicotyledons</taxon>
        <taxon>Gunneridae</taxon>
        <taxon>Pentapetalae</taxon>
        <taxon>asterids</taxon>
        <taxon>Ericales</taxon>
        <taxon>Theaceae</taxon>
        <taxon>Camellia</taxon>
    </lineage>
</organism>
<dbReference type="Pfam" id="PF20431">
    <property type="entry name" value="E_motif"/>
    <property type="match status" value="1"/>
</dbReference>
<feature type="repeat" description="PPR" evidence="2">
    <location>
        <begin position="239"/>
        <end position="273"/>
    </location>
</feature>
<feature type="repeat" description="PPR" evidence="2">
    <location>
        <begin position="137"/>
        <end position="171"/>
    </location>
</feature>
<accession>A0A4S4D9N0</accession>
<dbReference type="InterPro" id="IPR011990">
    <property type="entry name" value="TPR-like_helical_dom_sf"/>
</dbReference>
<feature type="repeat" description="PPR" evidence="2">
    <location>
        <begin position="208"/>
        <end position="238"/>
    </location>
</feature>
<gene>
    <name evidence="3" type="ORF">TEA_016026</name>
</gene>
<comment type="caution">
    <text evidence="3">The sequence shown here is derived from an EMBL/GenBank/DDBJ whole genome shotgun (WGS) entry which is preliminary data.</text>
</comment>
<keyword evidence="1" id="KW-0677">Repeat</keyword>
<evidence type="ECO:0000313" key="4">
    <source>
        <dbReference type="Proteomes" id="UP000306102"/>
    </source>
</evidence>
<dbReference type="Pfam" id="PF01535">
    <property type="entry name" value="PPR"/>
    <property type="match status" value="4"/>
</dbReference>